<accession>A0AAJ0M743</accession>
<protein>
    <submittedName>
        <fullName evidence="2">Uncharacterized protein</fullName>
    </submittedName>
</protein>
<feature type="compositionally biased region" description="Pro residues" evidence="1">
    <location>
        <begin position="63"/>
        <end position="72"/>
    </location>
</feature>
<reference evidence="2" key="2">
    <citation type="submission" date="2023-06" db="EMBL/GenBank/DDBJ databases">
        <authorList>
            <consortium name="Lawrence Berkeley National Laboratory"/>
            <person name="Mondo S.J."/>
            <person name="Hensen N."/>
            <person name="Bonometti L."/>
            <person name="Westerberg I."/>
            <person name="Brannstrom I.O."/>
            <person name="Guillou S."/>
            <person name="Cros-Aarteil S."/>
            <person name="Calhoun S."/>
            <person name="Haridas S."/>
            <person name="Kuo A."/>
            <person name="Pangilinan J."/>
            <person name="Riley R."/>
            <person name="Labutti K."/>
            <person name="Andreopoulos B."/>
            <person name="Lipzen A."/>
            <person name="Chen C."/>
            <person name="Yanf M."/>
            <person name="Daum C."/>
            <person name="Ng V."/>
            <person name="Clum A."/>
            <person name="Steindorff A."/>
            <person name="Ohm R."/>
            <person name="Martin F."/>
            <person name="Silar P."/>
            <person name="Natvig D."/>
            <person name="Lalanne C."/>
            <person name="Gautier V."/>
            <person name="Ament-Velasquez S.L."/>
            <person name="Kruys A."/>
            <person name="Hutchinson M.I."/>
            <person name="Powell A.J."/>
            <person name="Barry K."/>
            <person name="Miller A.N."/>
            <person name="Grigoriev I.V."/>
            <person name="Debuchy R."/>
            <person name="Gladieux P."/>
            <person name="Thoren M.H."/>
            <person name="Johannesson H."/>
        </authorList>
    </citation>
    <scope>NUCLEOTIDE SEQUENCE</scope>
    <source>
        <strain evidence="2">CBS 333.67</strain>
    </source>
</reference>
<feature type="compositionally biased region" description="Polar residues" evidence="1">
    <location>
        <begin position="187"/>
        <end position="199"/>
    </location>
</feature>
<comment type="caution">
    <text evidence="2">The sequence shown here is derived from an EMBL/GenBank/DDBJ whole genome shotgun (WGS) entry which is preliminary data.</text>
</comment>
<evidence type="ECO:0000256" key="1">
    <source>
        <dbReference type="SAM" id="MobiDB-lite"/>
    </source>
</evidence>
<proteinExistence type="predicted"/>
<reference evidence="2" key="1">
    <citation type="journal article" date="2023" name="Mol. Phylogenet. Evol.">
        <title>Genome-scale phylogeny and comparative genomics of the fungal order Sordariales.</title>
        <authorList>
            <person name="Hensen N."/>
            <person name="Bonometti L."/>
            <person name="Westerberg I."/>
            <person name="Brannstrom I.O."/>
            <person name="Guillou S."/>
            <person name="Cros-Aarteil S."/>
            <person name="Calhoun S."/>
            <person name="Haridas S."/>
            <person name="Kuo A."/>
            <person name="Mondo S."/>
            <person name="Pangilinan J."/>
            <person name="Riley R."/>
            <person name="LaButti K."/>
            <person name="Andreopoulos B."/>
            <person name="Lipzen A."/>
            <person name="Chen C."/>
            <person name="Yan M."/>
            <person name="Daum C."/>
            <person name="Ng V."/>
            <person name="Clum A."/>
            <person name="Steindorff A."/>
            <person name="Ohm R.A."/>
            <person name="Martin F."/>
            <person name="Silar P."/>
            <person name="Natvig D.O."/>
            <person name="Lalanne C."/>
            <person name="Gautier V."/>
            <person name="Ament-Velasquez S.L."/>
            <person name="Kruys A."/>
            <person name="Hutchinson M.I."/>
            <person name="Powell A.J."/>
            <person name="Barry K."/>
            <person name="Miller A.N."/>
            <person name="Grigoriev I.V."/>
            <person name="Debuchy R."/>
            <person name="Gladieux P."/>
            <person name="Hiltunen Thoren M."/>
            <person name="Johannesson H."/>
        </authorList>
    </citation>
    <scope>NUCLEOTIDE SEQUENCE</scope>
    <source>
        <strain evidence="2">CBS 333.67</strain>
    </source>
</reference>
<feature type="region of interest" description="Disordered" evidence="1">
    <location>
        <begin position="1"/>
        <end position="263"/>
    </location>
</feature>
<dbReference type="RefSeq" id="XP_062727286.1">
    <property type="nucleotide sequence ID" value="XM_062871312.1"/>
</dbReference>
<evidence type="ECO:0000313" key="2">
    <source>
        <dbReference type="EMBL" id="KAK3311506.1"/>
    </source>
</evidence>
<feature type="compositionally biased region" description="Acidic residues" evidence="1">
    <location>
        <begin position="49"/>
        <end position="62"/>
    </location>
</feature>
<evidence type="ECO:0000313" key="3">
    <source>
        <dbReference type="Proteomes" id="UP001273166"/>
    </source>
</evidence>
<feature type="compositionally biased region" description="Basic and acidic residues" evidence="1">
    <location>
        <begin position="211"/>
        <end position="228"/>
    </location>
</feature>
<dbReference type="AlphaFoldDB" id="A0AAJ0M743"/>
<dbReference type="Proteomes" id="UP001273166">
    <property type="component" value="Unassembled WGS sequence"/>
</dbReference>
<feature type="compositionally biased region" description="Polar residues" evidence="1">
    <location>
        <begin position="20"/>
        <end position="34"/>
    </location>
</feature>
<name>A0AAJ0M743_9PEZI</name>
<keyword evidence="3" id="KW-1185">Reference proteome</keyword>
<feature type="compositionally biased region" description="Polar residues" evidence="1">
    <location>
        <begin position="108"/>
        <end position="125"/>
    </location>
</feature>
<gene>
    <name evidence="2" type="ORF">B0T15DRAFT_78398</name>
</gene>
<dbReference type="EMBL" id="JAUDZG010000001">
    <property type="protein sequence ID" value="KAK3311506.1"/>
    <property type="molecule type" value="Genomic_DNA"/>
</dbReference>
<dbReference type="GeneID" id="87890141"/>
<organism evidence="2 3">
    <name type="scientific">Chaetomium strumarium</name>
    <dbReference type="NCBI Taxonomy" id="1170767"/>
    <lineage>
        <taxon>Eukaryota</taxon>
        <taxon>Fungi</taxon>
        <taxon>Dikarya</taxon>
        <taxon>Ascomycota</taxon>
        <taxon>Pezizomycotina</taxon>
        <taxon>Sordariomycetes</taxon>
        <taxon>Sordariomycetidae</taxon>
        <taxon>Sordariales</taxon>
        <taxon>Chaetomiaceae</taxon>
        <taxon>Chaetomium</taxon>
    </lineage>
</organism>
<sequence>MDGSYGNVFPTGRVMPPSATAPSNTTQYKVNVNRQKTKKWANFKPQNYDGDDWGDEYDEPAYEPEPPPPPKPIDQRHSPTARQFQPPGSLPLRTHTEQFPAAAPVRPGQNQAASGPSSLPSMTQRRATEPIGPAPHDVAGHAHPAFSPDGRRGSAAPQSARPLPSQLRQAGASARPSDSPKPWMETGSPSPLSAQSPVSPNKPLPFVRPADVYRRMEEERQKERRSSESRTPGAGNSSASETRRHGEAQALQPANELAPIAERKSEYGIEGILASYRTEEPVVQPATAQEEFPIVGSSRTRLC</sequence>